<dbReference type="Pfam" id="PF13906">
    <property type="entry name" value="AA_permease_C"/>
    <property type="match status" value="1"/>
</dbReference>
<feature type="transmembrane region" description="Helical" evidence="7">
    <location>
        <begin position="337"/>
        <end position="363"/>
    </location>
</feature>
<dbReference type="FunFam" id="1.20.1740.10:FF:000010">
    <property type="entry name" value="probable cationic amino acid transporter"/>
    <property type="match status" value="1"/>
</dbReference>
<feature type="domain" description="Cationic amino acid transporter C-terminal" evidence="8">
    <location>
        <begin position="586"/>
        <end position="624"/>
    </location>
</feature>
<proteinExistence type="predicted"/>
<evidence type="ECO:0000256" key="1">
    <source>
        <dbReference type="ARBA" id="ARBA00004141"/>
    </source>
</evidence>
<accession>A0A7R9EI86</accession>
<sequence>MPGARRMILGHVVSDLSSKMNRTKKLGGDVLETPLNRCLNTFDITLLGIGHMVGAGIYVLTGTVAKDLAGPGIVLSFLLAGLTSLLAALCYAEFGTRIPKAGSAYVYTYISIGEFWAFVIGWNIILEHMIVALYCPSHSVSPTLVSTGAASVARAWSGYIDSLLGGAISNITVTHVGELHEQLLGRYPDFLAFAACIVYACLLGIGVKGSAIFNSFFTMINLAVMVFVIVMGFYYARPENWTSGGGFLPFGFSGVIAGAATCFYAFVGFDSIATSSEEAITPTVSIPLATLTSMLVVTIGYILVSAALTLMVPYWSLNVGAALPEAFGSIGLTWAKYVVSVGALCGMTTTLFGSLFSLPRCLYAMAADGLLFSFLGSVNQKTQLPLVNLAISGVSSALLALVFDLEKLVEFMSIGTLLAYTIVSASVIILRYRPPSPEEAAILAVGGTDDSSQSGAELPSPQSDVSFLKRYSCYRFYSFLYRERIIIVNIFCLKIMEFLSAGKLRSSYRWMDMVVGRCEPGAAVSGAVLVFTCFSGGLCIHLHFSSQDMQEGVWWAVLLTFFFVISLAGCLLIMVAHEQNTTGLRFKVPLVPFIPALSIFFNVDLMVHLNALTWVRFIIWMAVGKFWIVLLTSTSSSGSVSTSGCLWVSPGLCCLPQHLPLGQVHQLDGSGFNVRMSVGEFVLILLKHVDLPPVMDLVIRCTDVFPGMLVYFLYGIHHSKESDQVSSYSVLMTSSEAGKEKWGAMRSTSQQHLPPLEEKPAPSQAHEHKEISTEDDKPIVDEEEVTQ</sequence>
<feature type="transmembrane region" description="Helical" evidence="7">
    <location>
        <begin position="552"/>
        <end position="576"/>
    </location>
</feature>
<evidence type="ECO:0000256" key="3">
    <source>
        <dbReference type="ARBA" id="ARBA00022692"/>
    </source>
</evidence>
<name>A0A7R9EI86_9NEOP</name>
<evidence type="ECO:0000259" key="8">
    <source>
        <dbReference type="Pfam" id="PF13906"/>
    </source>
</evidence>
<evidence type="ECO:0000256" key="4">
    <source>
        <dbReference type="ARBA" id="ARBA00022989"/>
    </source>
</evidence>
<feature type="transmembrane region" description="Helical" evidence="7">
    <location>
        <begin position="190"/>
        <end position="207"/>
    </location>
</feature>
<feature type="transmembrane region" description="Helical" evidence="7">
    <location>
        <begin position="247"/>
        <end position="267"/>
    </location>
</feature>
<feature type="transmembrane region" description="Helical" evidence="7">
    <location>
        <begin position="588"/>
        <end position="607"/>
    </location>
</feature>
<evidence type="ECO:0000256" key="5">
    <source>
        <dbReference type="ARBA" id="ARBA00023136"/>
    </source>
</evidence>
<keyword evidence="4 7" id="KW-1133">Transmembrane helix</keyword>
<keyword evidence="5 7" id="KW-0472">Membrane</keyword>
<evidence type="ECO:0000256" key="6">
    <source>
        <dbReference type="SAM" id="MobiDB-lite"/>
    </source>
</evidence>
<feature type="transmembrane region" description="Helical" evidence="7">
    <location>
        <begin position="73"/>
        <end position="92"/>
    </location>
</feature>
<organism evidence="9">
    <name type="scientific">Timema monikensis</name>
    <dbReference type="NCBI Taxonomy" id="170555"/>
    <lineage>
        <taxon>Eukaryota</taxon>
        <taxon>Metazoa</taxon>
        <taxon>Ecdysozoa</taxon>
        <taxon>Arthropoda</taxon>
        <taxon>Hexapoda</taxon>
        <taxon>Insecta</taxon>
        <taxon>Pterygota</taxon>
        <taxon>Neoptera</taxon>
        <taxon>Polyneoptera</taxon>
        <taxon>Phasmatodea</taxon>
        <taxon>Timematodea</taxon>
        <taxon>Timematoidea</taxon>
        <taxon>Timematidae</taxon>
        <taxon>Timema</taxon>
    </lineage>
</organism>
<dbReference type="PANTHER" id="PTHR43243">
    <property type="entry name" value="INNER MEMBRANE TRANSPORTER YGJI-RELATED"/>
    <property type="match status" value="1"/>
</dbReference>
<dbReference type="InterPro" id="IPR002293">
    <property type="entry name" value="AA/rel_permease1"/>
</dbReference>
<feature type="transmembrane region" description="Helical" evidence="7">
    <location>
        <begin position="44"/>
        <end position="61"/>
    </location>
</feature>
<dbReference type="Pfam" id="PF13520">
    <property type="entry name" value="AA_permease_2"/>
    <property type="match status" value="1"/>
</dbReference>
<dbReference type="GO" id="GO:0005886">
    <property type="term" value="C:plasma membrane"/>
    <property type="evidence" value="ECO:0007669"/>
    <property type="project" value="TreeGrafter"/>
</dbReference>
<feature type="transmembrane region" description="Helical" evidence="7">
    <location>
        <begin position="409"/>
        <end position="430"/>
    </location>
</feature>
<feature type="transmembrane region" description="Helical" evidence="7">
    <location>
        <begin position="104"/>
        <end position="125"/>
    </location>
</feature>
<feature type="compositionally biased region" description="Basic and acidic residues" evidence="6">
    <location>
        <begin position="755"/>
        <end position="780"/>
    </location>
</feature>
<feature type="region of interest" description="Disordered" evidence="6">
    <location>
        <begin position="740"/>
        <end position="787"/>
    </location>
</feature>
<feature type="transmembrane region" description="Helical" evidence="7">
    <location>
        <begin position="288"/>
        <end position="317"/>
    </location>
</feature>
<dbReference type="GO" id="GO:0015171">
    <property type="term" value="F:amino acid transmembrane transporter activity"/>
    <property type="evidence" value="ECO:0007669"/>
    <property type="project" value="TreeGrafter"/>
</dbReference>
<dbReference type="AlphaFoldDB" id="A0A7R9EI86"/>
<dbReference type="EMBL" id="OB797686">
    <property type="protein sequence ID" value="CAD7434500.1"/>
    <property type="molecule type" value="Genomic_DNA"/>
</dbReference>
<dbReference type="InterPro" id="IPR029485">
    <property type="entry name" value="CAT_C"/>
</dbReference>
<evidence type="ECO:0000256" key="2">
    <source>
        <dbReference type="ARBA" id="ARBA00022448"/>
    </source>
</evidence>
<protein>
    <recommendedName>
        <fullName evidence="8">Cationic amino acid transporter C-terminal domain-containing protein</fullName>
    </recommendedName>
</protein>
<evidence type="ECO:0000313" key="9">
    <source>
        <dbReference type="EMBL" id="CAD7434500.1"/>
    </source>
</evidence>
<evidence type="ECO:0000256" key="7">
    <source>
        <dbReference type="SAM" id="Phobius"/>
    </source>
</evidence>
<feature type="transmembrane region" description="Helical" evidence="7">
    <location>
        <begin position="216"/>
        <end position="235"/>
    </location>
</feature>
<feature type="transmembrane region" description="Helical" evidence="7">
    <location>
        <begin position="485"/>
        <end position="502"/>
    </location>
</feature>
<keyword evidence="2" id="KW-0813">Transport</keyword>
<feature type="transmembrane region" description="Helical" evidence="7">
    <location>
        <begin position="522"/>
        <end position="540"/>
    </location>
</feature>
<comment type="subcellular location">
    <subcellularLocation>
        <location evidence="1">Membrane</location>
        <topology evidence="1">Multi-pass membrane protein</topology>
    </subcellularLocation>
</comment>
<feature type="transmembrane region" description="Helical" evidence="7">
    <location>
        <begin position="384"/>
        <end position="403"/>
    </location>
</feature>
<dbReference type="PANTHER" id="PTHR43243:SF4">
    <property type="entry name" value="CATIONIC AMINO ACID TRANSPORTER 4"/>
    <property type="match status" value="1"/>
</dbReference>
<gene>
    <name evidence="9" type="ORF">TMSB3V08_LOCUS11151</name>
</gene>
<dbReference type="Gene3D" id="1.20.1740.10">
    <property type="entry name" value="Amino acid/polyamine transporter I"/>
    <property type="match status" value="1"/>
</dbReference>
<reference evidence="9" key="1">
    <citation type="submission" date="2020-11" db="EMBL/GenBank/DDBJ databases">
        <authorList>
            <person name="Tran Van P."/>
        </authorList>
    </citation>
    <scope>NUCLEOTIDE SEQUENCE</scope>
</reference>
<keyword evidence="3 7" id="KW-0812">Transmembrane</keyword>